<sequence>MTSAKKVLLINTHLTYPNWSEGLLNDSFNQKAKDFFIEKGFEVLETKVENGYDANEEVEKHIEADIIILQTPINWFGAPWIYKKYVDEVFNSGLQSAKFLSGDGRTREDLTKQYGTGGKMEGKKFMVCATWNAPKASFGDPSQTLFEGRSTADVLIQITSNYRFCGVETVQDYNCFDIFKDGDIAGDLKNYPNHLQKAFDID</sequence>
<organism evidence="6 7">
    <name type="scientific">Pedobacter agri</name>
    <dbReference type="NCBI Taxonomy" id="454586"/>
    <lineage>
        <taxon>Bacteria</taxon>
        <taxon>Pseudomonadati</taxon>
        <taxon>Bacteroidota</taxon>
        <taxon>Sphingobacteriia</taxon>
        <taxon>Sphingobacteriales</taxon>
        <taxon>Sphingobacteriaceae</taxon>
        <taxon>Pedobacter</taxon>
    </lineage>
</organism>
<evidence type="ECO:0000256" key="3">
    <source>
        <dbReference type="ARBA" id="ARBA00022827"/>
    </source>
</evidence>
<dbReference type="EMBL" id="JAPJUH010000001">
    <property type="protein sequence ID" value="MCX3263154.1"/>
    <property type="molecule type" value="Genomic_DNA"/>
</dbReference>
<dbReference type="Pfam" id="PF02525">
    <property type="entry name" value="Flavodoxin_2"/>
    <property type="match status" value="1"/>
</dbReference>
<protein>
    <submittedName>
        <fullName evidence="6">NAD(P)H-dependent oxidoreductase</fullName>
    </submittedName>
</protein>
<dbReference type="InterPro" id="IPR052397">
    <property type="entry name" value="NADPH-QR_MdaB"/>
</dbReference>
<reference evidence="6" key="1">
    <citation type="submission" date="2022-11" db="EMBL/GenBank/DDBJ databases">
        <authorList>
            <person name="Graham C."/>
            <person name="Newman J.D."/>
        </authorList>
    </citation>
    <scope>NUCLEOTIDE SEQUENCE</scope>
    <source>
        <strain evidence="6">DSM 19486</strain>
    </source>
</reference>
<gene>
    <name evidence="6" type="ORF">OQZ29_00210</name>
</gene>
<feature type="domain" description="Flavodoxin-like fold" evidence="5">
    <location>
        <begin position="5"/>
        <end position="178"/>
    </location>
</feature>
<name>A0A9X3D9J2_9SPHI</name>
<accession>A0A9X3D9J2</accession>
<proteinExistence type="inferred from homology"/>
<evidence type="ECO:0000313" key="6">
    <source>
        <dbReference type="EMBL" id="MCX3263154.1"/>
    </source>
</evidence>
<evidence type="ECO:0000313" key="7">
    <source>
        <dbReference type="Proteomes" id="UP001142592"/>
    </source>
</evidence>
<dbReference type="Proteomes" id="UP001142592">
    <property type="component" value="Unassembled WGS sequence"/>
</dbReference>
<evidence type="ECO:0000256" key="4">
    <source>
        <dbReference type="ARBA" id="ARBA00037981"/>
    </source>
</evidence>
<keyword evidence="3" id="KW-0274">FAD</keyword>
<comment type="caution">
    <text evidence="6">The sequence shown here is derived from an EMBL/GenBank/DDBJ whole genome shotgun (WGS) entry which is preliminary data.</text>
</comment>
<dbReference type="SUPFAM" id="SSF52218">
    <property type="entry name" value="Flavoproteins"/>
    <property type="match status" value="1"/>
</dbReference>
<dbReference type="PANTHER" id="PTHR46305">
    <property type="match status" value="1"/>
</dbReference>
<evidence type="ECO:0000259" key="5">
    <source>
        <dbReference type="Pfam" id="PF02525"/>
    </source>
</evidence>
<dbReference type="PANTHER" id="PTHR46305:SF3">
    <property type="entry name" value="NADPH:QUINONE OXIDOREDUCTASE MDAB"/>
    <property type="match status" value="1"/>
</dbReference>
<dbReference type="InterPro" id="IPR003680">
    <property type="entry name" value="Flavodoxin_fold"/>
</dbReference>
<evidence type="ECO:0000256" key="1">
    <source>
        <dbReference type="ARBA" id="ARBA00001974"/>
    </source>
</evidence>
<dbReference type="InterPro" id="IPR029039">
    <property type="entry name" value="Flavoprotein-like_sf"/>
</dbReference>
<keyword evidence="2" id="KW-0285">Flavoprotein</keyword>
<dbReference type="AlphaFoldDB" id="A0A9X3D9J2"/>
<comment type="cofactor">
    <cofactor evidence="1">
        <name>FAD</name>
        <dbReference type="ChEBI" id="CHEBI:57692"/>
    </cofactor>
</comment>
<comment type="similarity">
    <text evidence="4">Belongs to the oxidoreductase MdaB family.</text>
</comment>
<evidence type="ECO:0000256" key="2">
    <source>
        <dbReference type="ARBA" id="ARBA00022630"/>
    </source>
</evidence>
<keyword evidence="7" id="KW-1185">Reference proteome</keyword>
<dbReference type="Gene3D" id="3.40.50.360">
    <property type="match status" value="1"/>
</dbReference>
<dbReference type="RefSeq" id="WP_010600421.1">
    <property type="nucleotide sequence ID" value="NZ_JAPJUH010000001.1"/>
</dbReference>